<sequence length="99" mass="11580">MKRQSFKIMTPPRRYSSQRLISCICLLTLLDMQGMFPSPDKTSENSLARLRGQGKIERHFEKSIIFKLTLMIILPVRFSPGRDNSMAMVKQRTVGNRYW</sequence>
<dbReference type="AlphaFoldDB" id="A0AAD6MHV3"/>
<protein>
    <submittedName>
        <fullName evidence="1">Uncharacterized protein</fullName>
    </submittedName>
</protein>
<accession>A0AAD6MHV3</accession>
<evidence type="ECO:0000313" key="2">
    <source>
        <dbReference type="Proteomes" id="UP001164929"/>
    </source>
</evidence>
<comment type="caution">
    <text evidence="1">The sequence shown here is derived from an EMBL/GenBank/DDBJ whole genome shotgun (WGS) entry which is preliminary data.</text>
</comment>
<gene>
    <name evidence="1" type="ORF">NC653_023535</name>
</gene>
<reference evidence="1" key="1">
    <citation type="journal article" date="2023" name="Mol. Ecol. Resour.">
        <title>Chromosome-level genome assembly of a triploid poplar Populus alba 'Berolinensis'.</title>
        <authorList>
            <person name="Chen S."/>
            <person name="Yu Y."/>
            <person name="Wang X."/>
            <person name="Wang S."/>
            <person name="Zhang T."/>
            <person name="Zhou Y."/>
            <person name="He R."/>
            <person name="Meng N."/>
            <person name="Wang Y."/>
            <person name="Liu W."/>
            <person name="Liu Z."/>
            <person name="Liu J."/>
            <person name="Guo Q."/>
            <person name="Huang H."/>
            <person name="Sederoff R.R."/>
            <person name="Wang G."/>
            <person name="Qu G."/>
            <person name="Chen S."/>
        </authorList>
    </citation>
    <scope>NUCLEOTIDE SEQUENCE</scope>
    <source>
        <strain evidence="1">SC-2020</strain>
    </source>
</reference>
<evidence type="ECO:0000313" key="1">
    <source>
        <dbReference type="EMBL" id="KAJ6985617.1"/>
    </source>
</evidence>
<dbReference type="EMBL" id="JAQIZT010000009">
    <property type="protein sequence ID" value="KAJ6985617.1"/>
    <property type="molecule type" value="Genomic_DNA"/>
</dbReference>
<name>A0AAD6MHV3_9ROSI</name>
<dbReference type="Proteomes" id="UP001164929">
    <property type="component" value="Chromosome 9"/>
</dbReference>
<organism evidence="1 2">
    <name type="scientific">Populus alba x Populus x berolinensis</name>
    <dbReference type="NCBI Taxonomy" id="444605"/>
    <lineage>
        <taxon>Eukaryota</taxon>
        <taxon>Viridiplantae</taxon>
        <taxon>Streptophyta</taxon>
        <taxon>Embryophyta</taxon>
        <taxon>Tracheophyta</taxon>
        <taxon>Spermatophyta</taxon>
        <taxon>Magnoliopsida</taxon>
        <taxon>eudicotyledons</taxon>
        <taxon>Gunneridae</taxon>
        <taxon>Pentapetalae</taxon>
        <taxon>rosids</taxon>
        <taxon>fabids</taxon>
        <taxon>Malpighiales</taxon>
        <taxon>Salicaceae</taxon>
        <taxon>Saliceae</taxon>
        <taxon>Populus</taxon>
    </lineage>
</organism>
<keyword evidence="2" id="KW-1185">Reference proteome</keyword>
<proteinExistence type="predicted"/>